<keyword evidence="3" id="KW-1185">Reference proteome</keyword>
<protein>
    <submittedName>
        <fullName evidence="1">Uncharacterized protein</fullName>
    </submittedName>
</protein>
<comment type="caution">
    <text evidence="1">The sequence shown here is derived from an EMBL/GenBank/DDBJ whole genome shotgun (WGS) entry which is preliminary data.</text>
</comment>
<evidence type="ECO:0000313" key="2">
    <source>
        <dbReference type="EMBL" id="GBM70846.1"/>
    </source>
</evidence>
<name>A0A4Y2HZ01_ARAVE</name>
<reference evidence="1 3" key="1">
    <citation type="journal article" date="2019" name="Sci. Rep.">
        <title>Orb-weaving spider Araneus ventricosus genome elucidates the spidroin gene catalogue.</title>
        <authorList>
            <person name="Kono N."/>
            <person name="Nakamura H."/>
            <person name="Ohtoshi R."/>
            <person name="Moran D.A.P."/>
            <person name="Shinohara A."/>
            <person name="Yoshida Y."/>
            <person name="Fujiwara M."/>
            <person name="Mori M."/>
            <person name="Tomita M."/>
            <person name="Arakawa K."/>
        </authorList>
    </citation>
    <scope>NUCLEOTIDE SEQUENCE [LARGE SCALE GENOMIC DNA]</scope>
</reference>
<dbReference type="EMBL" id="BGPR01183780">
    <property type="protein sequence ID" value="GBM70747.1"/>
    <property type="molecule type" value="Genomic_DNA"/>
</dbReference>
<accession>A0A4Y2HZ01</accession>
<evidence type="ECO:0000313" key="3">
    <source>
        <dbReference type="Proteomes" id="UP000499080"/>
    </source>
</evidence>
<proteinExistence type="predicted"/>
<dbReference type="Proteomes" id="UP000499080">
    <property type="component" value="Unassembled WGS sequence"/>
</dbReference>
<organism evidence="1 3">
    <name type="scientific">Araneus ventricosus</name>
    <name type="common">Orbweaver spider</name>
    <name type="synonym">Epeira ventricosa</name>
    <dbReference type="NCBI Taxonomy" id="182803"/>
    <lineage>
        <taxon>Eukaryota</taxon>
        <taxon>Metazoa</taxon>
        <taxon>Ecdysozoa</taxon>
        <taxon>Arthropoda</taxon>
        <taxon>Chelicerata</taxon>
        <taxon>Arachnida</taxon>
        <taxon>Araneae</taxon>
        <taxon>Araneomorphae</taxon>
        <taxon>Entelegynae</taxon>
        <taxon>Araneoidea</taxon>
        <taxon>Araneidae</taxon>
        <taxon>Araneus</taxon>
    </lineage>
</organism>
<dbReference type="EMBL" id="BGPR01183816">
    <property type="protein sequence ID" value="GBM70846.1"/>
    <property type="molecule type" value="Genomic_DNA"/>
</dbReference>
<evidence type="ECO:0000313" key="1">
    <source>
        <dbReference type="EMBL" id="GBM70747.1"/>
    </source>
</evidence>
<dbReference type="AlphaFoldDB" id="A0A4Y2HZ01"/>
<sequence length="105" mass="12701">MPLSSNGWKETFTVVITSYRDRRSQWPRSWRAFGDKFGDKMKVLEYAGIEVVSLIETESKFLQRFAREVTPYREDYKYLEMLRRGESLECLWSTKNIFRASFYCW</sequence>
<gene>
    <name evidence="2" type="ORF">AVEN_130162_1</name>
    <name evidence="1" type="ORF">AVEN_223406_1</name>
</gene>